<name>L0K1D6_9EURY</name>
<dbReference type="RefSeq" id="WP_015321376.1">
    <property type="nucleotide sequence ID" value="NC_019974.1"/>
</dbReference>
<dbReference type="HOGENOM" id="CLU_058803_1_0_2"/>
<keyword evidence="3" id="KW-1185">Reference proteome</keyword>
<reference evidence="2 3" key="1">
    <citation type="submission" date="2012-11" db="EMBL/GenBank/DDBJ databases">
        <title>FINISHED of Natronococcus occultus SP4, DSM 3396.</title>
        <authorList>
            <consortium name="DOE Joint Genome Institute"/>
            <person name="Eisen J."/>
            <person name="Huntemann M."/>
            <person name="Wei C.-L."/>
            <person name="Han J."/>
            <person name="Detter J.C."/>
            <person name="Han C."/>
            <person name="Tapia R."/>
            <person name="Chen A."/>
            <person name="Kyrpides N."/>
            <person name="Mavromatis K."/>
            <person name="Markowitz V."/>
            <person name="Szeto E."/>
            <person name="Ivanova N."/>
            <person name="Mikhailova N."/>
            <person name="Ovchinnikova G."/>
            <person name="Pagani I."/>
            <person name="Pati A."/>
            <person name="Goodwin L."/>
            <person name="Nordberg H.P."/>
            <person name="Cantor M.N."/>
            <person name="Hua S.X."/>
            <person name="Woyke T."/>
            <person name="Eisen J."/>
            <person name="Klenk H.-P."/>
            <person name="Klenk H.-P."/>
        </authorList>
    </citation>
    <scope>NUCLEOTIDE SEQUENCE [LARGE SCALE GENOMIC DNA]</scope>
    <source>
        <strain evidence="2 3">SP4</strain>
    </source>
</reference>
<keyword evidence="2" id="KW-0378">Hydrolase</keyword>
<dbReference type="Proteomes" id="UP000010878">
    <property type="component" value="Chromosome"/>
</dbReference>
<dbReference type="PANTHER" id="PTHR43739">
    <property type="entry name" value="XYLOGLUCANASE (EUROFUNG)"/>
    <property type="match status" value="1"/>
</dbReference>
<evidence type="ECO:0000313" key="2">
    <source>
        <dbReference type="EMBL" id="AGB37933.1"/>
    </source>
</evidence>
<organism evidence="2 3">
    <name type="scientific">Natronococcus occultus SP4</name>
    <dbReference type="NCBI Taxonomy" id="694430"/>
    <lineage>
        <taxon>Archaea</taxon>
        <taxon>Methanobacteriati</taxon>
        <taxon>Methanobacteriota</taxon>
        <taxon>Stenosarchaea group</taxon>
        <taxon>Halobacteria</taxon>
        <taxon>Halobacteriales</taxon>
        <taxon>Natrialbaceae</taxon>
        <taxon>Natronococcus</taxon>
    </lineage>
</organism>
<dbReference type="GO" id="GO:0010411">
    <property type="term" value="P:xyloglucan metabolic process"/>
    <property type="evidence" value="ECO:0007669"/>
    <property type="project" value="TreeGrafter"/>
</dbReference>
<dbReference type="InterPro" id="IPR015943">
    <property type="entry name" value="WD40/YVTN_repeat-like_dom_sf"/>
</dbReference>
<evidence type="ECO:0000313" key="3">
    <source>
        <dbReference type="Proteomes" id="UP000010878"/>
    </source>
</evidence>
<dbReference type="Gene3D" id="2.130.10.10">
    <property type="entry name" value="YVTN repeat-like/Quinoprotein amine dehydrogenase"/>
    <property type="match status" value="1"/>
</dbReference>
<dbReference type="CDD" id="cd15482">
    <property type="entry name" value="Sialidase_non-viral"/>
    <property type="match status" value="1"/>
</dbReference>
<dbReference type="GO" id="GO:0016787">
    <property type="term" value="F:hydrolase activity"/>
    <property type="evidence" value="ECO:0007669"/>
    <property type="project" value="UniProtKB-KW"/>
</dbReference>
<accession>L0K1D6</accession>
<feature type="compositionally biased region" description="Basic and acidic residues" evidence="1">
    <location>
        <begin position="179"/>
        <end position="201"/>
    </location>
</feature>
<dbReference type="AlphaFoldDB" id="L0K1D6"/>
<sequence length="348" mass="37467">MTTVYAALRDRVLVCEDDDEEWTTTTALEGYDLESLAVSPAAPERVFVGTFEGGLQRSTDGGDSFESVETEFVPERESGFGGAENLESDAVTAVTVSPHDPDVVYVGTEPSRVYRSTDGGDSWEHRDGLTDLPSADSWFFPPRPHTHHVRWLEVDPFDPERLYVGIEAGAFVLSPDGGESWRERPEGSRRDNHSLATHSDREGLVYSAAGDGFARSTDGGESWDHPQEGLDHRYCWSVAPDPGDPDAVLVSSASGAGSAHTASSAESYVYRTSGGEPWERLEDVGLPTGEGVVRAELAAGTEPGVVYAATNRGLFRTASFGDDWERVPVSRPGAFETQAPRGLAVLGA</sequence>
<dbReference type="InterPro" id="IPR052025">
    <property type="entry name" value="Xyloglucanase_GH74"/>
</dbReference>
<protein>
    <submittedName>
        <fullName evidence="2">Glycosyl hydrolase family 33/family 58</fullName>
    </submittedName>
</protein>
<dbReference type="GeneID" id="14403833"/>
<gene>
    <name evidence="2" type="ORF">Natoc_2149</name>
</gene>
<dbReference type="STRING" id="694430.Natoc_2149"/>
<dbReference type="SUPFAM" id="SSF110296">
    <property type="entry name" value="Oligoxyloglucan reducing end-specific cellobiohydrolase"/>
    <property type="match status" value="1"/>
</dbReference>
<proteinExistence type="predicted"/>
<dbReference type="EMBL" id="CP003929">
    <property type="protein sequence ID" value="AGB37933.1"/>
    <property type="molecule type" value="Genomic_DNA"/>
</dbReference>
<dbReference type="KEGG" id="nou:Natoc_2149"/>
<evidence type="ECO:0000256" key="1">
    <source>
        <dbReference type="SAM" id="MobiDB-lite"/>
    </source>
</evidence>
<feature type="region of interest" description="Disordered" evidence="1">
    <location>
        <begin position="174"/>
        <end position="201"/>
    </location>
</feature>
<dbReference type="eggNOG" id="arCOG08113">
    <property type="taxonomic scope" value="Archaea"/>
</dbReference>
<dbReference type="PANTHER" id="PTHR43739:SF5">
    <property type="entry name" value="EXO-ALPHA-SIALIDASE"/>
    <property type="match status" value="1"/>
</dbReference>